<dbReference type="Proteomes" id="UP000069705">
    <property type="component" value="Unassembled WGS sequence"/>
</dbReference>
<gene>
    <name evidence="1" type="ORF">RMCFA_1712</name>
</gene>
<protein>
    <submittedName>
        <fullName evidence="1">Uncharacterized protein</fullName>
    </submittedName>
</protein>
<dbReference type="EMBL" id="BCSZ01000014">
    <property type="protein sequence ID" value="GAT01600.1"/>
    <property type="molecule type" value="Genomic_DNA"/>
</dbReference>
<organism evidence="1 2">
    <name type="scientific">Mycolicibacterium fortuitum subsp. acetamidolyticum</name>
    <dbReference type="NCBI Taxonomy" id="144550"/>
    <lineage>
        <taxon>Bacteria</taxon>
        <taxon>Bacillati</taxon>
        <taxon>Actinomycetota</taxon>
        <taxon>Actinomycetes</taxon>
        <taxon>Mycobacteriales</taxon>
        <taxon>Mycobacteriaceae</taxon>
        <taxon>Mycolicibacterium</taxon>
    </lineage>
</organism>
<evidence type="ECO:0000313" key="2">
    <source>
        <dbReference type="Proteomes" id="UP000069705"/>
    </source>
</evidence>
<name>A0A124E403_MYCFO</name>
<proteinExistence type="predicted"/>
<sequence>MHYPQAVGDESSTVFPTHVLKHVLSSNKVVGAELLKVRWRIHHTEAVVAPAHILAQQLRRKDVHAFEAIVESPTAADIDPPGSATPN</sequence>
<reference evidence="1 2" key="1">
    <citation type="journal article" date="2016" name="Genome Announc.">
        <title>Draft Genome Sequences of Five Rapidly Growing Mycobacterium Species, M. thermoresistibile, M. fortuitum subsp. acetamidolyticum, M. canariasense, M. brisbanense, and M. novocastrense.</title>
        <authorList>
            <person name="Katahira K."/>
            <person name="Ogura Y."/>
            <person name="Gotoh Y."/>
            <person name="Hayashi T."/>
        </authorList>
    </citation>
    <scope>NUCLEOTIDE SEQUENCE [LARGE SCALE GENOMIC DNA]</scope>
    <source>
        <strain evidence="1 2">JCM6368</strain>
    </source>
</reference>
<dbReference type="AlphaFoldDB" id="A0A124E403"/>
<accession>A0A124E403</accession>
<evidence type="ECO:0000313" key="1">
    <source>
        <dbReference type="EMBL" id="GAT01600.1"/>
    </source>
</evidence>
<comment type="caution">
    <text evidence="1">The sequence shown here is derived from an EMBL/GenBank/DDBJ whole genome shotgun (WGS) entry which is preliminary data.</text>
</comment>
<reference evidence="2" key="2">
    <citation type="submission" date="2016-02" db="EMBL/GenBank/DDBJ databases">
        <title>Draft genome sequence of five rapidly growing Mycobacterium species.</title>
        <authorList>
            <person name="Katahira K."/>
            <person name="Gotou Y."/>
            <person name="Iida K."/>
            <person name="Ogura Y."/>
            <person name="Hayashi T."/>
        </authorList>
    </citation>
    <scope>NUCLEOTIDE SEQUENCE [LARGE SCALE GENOMIC DNA]</scope>
    <source>
        <strain evidence="2">JCM6368</strain>
    </source>
</reference>